<feature type="transmembrane region" description="Helical" evidence="5">
    <location>
        <begin position="28"/>
        <end position="47"/>
    </location>
</feature>
<feature type="transmembrane region" description="Helical" evidence="5">
    <location>
        <begin position="345"/>
        <end position="369"/>
    </location>
</feature>
<dbReference type="InterPro" id="IPR011701">
    <property type="entry name" value="MFS"/>
</dbReference>
<comment type="caution">
    <text evidence="6">The sequence shown here is derived from an EMBL/GenBank/DDBJ whole genome shotgun (WGS) entry which is preliminary data.</text>
</comment>
<keyword evidence="4 5" id="KW-0472">Membrane</keyword>
<organism evidence="6 7">
    <name type="scientific">Allacma fusca</name>
    <dbReference type="NCBI Taxonomy" id="39272"/>
    <lineage>
        <taxon>Eukaryota</taxon>
        <taxon>Metazoa</taxon>
        <taxon>Ecdysozoa</taxon>
        <taxon>Arthropoda</taxon>
        <taxon>Hexapoda</taxon>
        <taxon>Collembola</taxon>
        <taxon>Symphypleona</taxon>
        <taxon>Sminthuridae</taxon>
        <taxon>Allacma</taxon>
    </lineage>
</organism>
<dbReference type="GO" id="GO:0022857">
    <property type="term" value="F:transmembrane transporter activity"/>
    <property type="evidence" value="ECO:0007669"/>
    <property type="project" value="InterPro"/>
</dbReference>
<evidence type="ECO:0000313" key="7">
    <source>
        <dbReference type="Proteomes" id="UP000708208"/>
    </source>
</evidence>
<evidence type="ECO:0000256" key="5">
    <source>
        <dbReference type="SAM" id="Phobius"/>
    </source>
</evidence>
<comment type="subcellular location">
    <subcellularLocation>
        <location evidence="1">Membrane</location>
        <topology evidence="1">Multi-pass membrane protein</topology>
    </subcellularLocation>
</comment>
<feature type="transmembrane region" description="Helical" evidence="5">
    <location>
        <begin position="152"/>
        <end position="173"/>
    </location>
</feature>
<feature type="transmembrane region" description="Helical" evidence="5">
    <location>
        <begin position="381"/>
        <end position="401"/>
    </location>
</feature>
<dbReference type="EMBL" id="CAJVCH010009099">
    <property type="protein sequence ID" value="CAG7665838.1"/>
    <property type="molecule type" value="Genomic_DNA"/>
</dbReference>
<evidence type="ECO:0000256" key="1">
    <source>
        <dbReference type="ARBA" id="ARBA00004141"/>
    </source>
</evidence>
<feature type="non-terminal residue" evidence="6">
    <location>
        <position position="1"/>
    </location>
</feature>
<dbReference type="OrthoDB" id="3026777at2759"/>
<dbReference type="AlphaFoldDB" id="A0A8J2NRG0"/>
<feature type="transmembrane region" description="Helical" evidence="5">
    <location>
        <begin position="59"/>
        <end position="80"/>
    </location>
</feature>
<gene>
    <name evidence="6" type="ORF">AFUS01_LOCUS1638</name>
</gene>
<evidence type="ECO:0000256" key="2">
    <source>
        <dbReference type="ARBA" id="ARBA00022692"/>
    </source>
</evidence>
<feature type="transmembrane region" description="Helical" evidence="5">
    <location>
        <begin position="259"/>
        <end position="277"/>
    </location>
</feature>
<keyword evidence="7" id="KW-1185">Reference proteome</keyword>
<sequence length="421" mass="47003">IWSHLFCVTDDISDDTKVEVDRFASQFALYRGIAEAVTQVVISLFLGSWSDKHGNKLPLLLPLLGYNIQACLNIMFSYLPDLPPEYLLISSIPVGLSGGFAAMVLSAFSYISSVSTMEHRSYRIAIMEAMWFLGNPIGTLVGARLYKDLGFHGVYIASAALNFCAFMYGLFFIRDKKMKIDNLSTCCTDMFNVSAVNDTFRTVFKKRDGSRRKWILLLIGGVCLRIGSLFGPHNCMFLFVRYMFQWNEQQYSLLATLEGVSHVVGGIIMTVVCIRILQLSDPLVGVLSSVGLIVANIVVASAPKDPDYSWVMYLSLVLQMFALMATIISRSMLSKMVPQEELGKIFTFVACGETSMPILASALYSTIFINTEKDFPGAFSLLSLGLNTLIAINFLYFFILIRRNPEVLMFNAKEKKESNVL</sequence>
<dbReference type="GO" id="GO:0016020">
    <property type="term" value="C:membrane"/>
    <property type="evidence" value="ECO:0007669"/>
    <property type="project" value="UniProtKB-SubCell"/>
</dbReference>
<feature type="transmembrane region" description="Helical" evidence="5">
    <location>
        <begin position="308"/>
        <end position="333"/>
    </location>
</feature>
<dbReference type="Pfam" id="PF07690">
    <property type="entry name" value="MFS_1"/>
    <property type="match status" value="1"/>
</dbReference>
<dbReference type="Proteomes" id="UP000708208">
    <property type="component" value="Unassembled WGS sequence"/>
</dbReference>
<feature type="transmembrane region" description="Helical" evidence="5">
    <location>
        <begin position="214"/>
        <end position="239"/>
    </location>
</feature>
<feature type="transmembrane region" description="Helical" evidence="5">
    <location>
        <begin position="86"/>
        <end position="112"/>
    </location>
</feature>
<feature type="transmembrane region" description="Helical" evidence="5">
    <location>
        <begin position="284"/>
        <end position="302"/>
    </location>
</feature>
<evidence type="ECO:0000256" key="4">
    <source>
        <dbReference type="ARBA" id="ARBA00023136"/>
    </source>
</evidence>
<proteinExistence type="predicted"/>
<feature type="transmembrane region" description="Helical" evidence="5">
    <location>
        <begin position="124"/>
        <end position="146"/>
    </location>
</feature>
<keyword evidence="2 5" id="KW-0812">Transmembrane</keyword>
<reference evidence="6" key="1">
    <citation type="submission" date="2021-06" db="EMBL/GenBank/DDBJ databases">
        <authorList>
            <person name="Hodson N. C."/>
            <person name="Mongue J. A."/>
            <person name="Jaron S. K."/>
        </authorList>
    </citation>
    <scope>NUCLEOTIDE SEQUENCE</scope>
</reference>
<evidence type="ECO:0000313" key="6">
    <source>
        <dbReference type="EMBL" id="CAG7665838.1"/>
    </source>
</evidence>
<dbReference type="PANTHER" id="PTHR23507">
    <property type="entry name" value="ZGC:174356"/>
    <property type="match status" value="1"/>
</dbReference>
<protein>
    <submittedName>
        <fullName evidence="6">Uncharacterized protein</fullName>
    </submittedName>
</protein>
<dbReference type="PANTHER" id="PTHR23507:SF1">
    <property type="entry name" value="FI18259P1-RELATED"/>
    <property type="match status" value="1"/>
</dbReference>
<name>A0A8J2NRG0_9HEXA</name>
<accession>A0A8J2NRG0</accession>
<keyword evidence="3 5" id="KW-1133">Transmembrane helix</keyword>
<evidence type="ECO:0000256" key="3">
    <source>
        <dbReference type="ARBA" id="ARBA00022989"/>
    </source>
</evidence>